<keyword evidence="3" id="KW-0158">Chromosome</keyword>
<accession>A0AAD8JAH6</accession>
<keyword evidence="10" id="KW-1185">Reference proteome</keyword>
<dbReference type="SUPFAM" id="SSF82199">
    <property type="entry name" value="SET domain"/>
    <property type="match status" value="1"/>
</dbReference>
<evidence type="ECO:0000313" key="9">
    <source>
        <dbReference type="EMBL" id="KAK1399884.1"/>
    </source>
</evidence>
<gene>
    <name evidence="9" type="ORF">POM88_009747</name>
</gene>
<evidence type="ECO:0000256" key="4">
    <source>
        <dbReference type="ARBA" id="ARBA00022603"/>
    </source>
</evidence>
<proteinExistence type="predicted"/>
<dbReference type="GO" id="GO:0032259">
    <property type="term" value="P:methylation"/>
    <property type="evidence" value="ECO:0007669"/>
    <property type="project" value="UniProtKB-KW"/>
</dbReference>
<evidence type="ECO:0000256" key="6">
    <source>
        <dbReference type="ARBA" id="ARBA00022691"/>
    </source>
</evidence>
<feature type="domain" description="SET" evidence="8">
    <location>
        <begin position="22"/>
        <end position="75"/>
    </location>
</feature>
<dbReference type="GO" id="GO:0005634">
    <property type="term" value="C:nucleus"/>
    <property type="evidence" value="ECO:0007669"/>
    <property type="project" value="UniProtKB-SubCell"/>
</dbReference>
<dbReference type="GO" id="GO:0005694">
    <property type="term" value="C:chromosome"/>
    <property type="evidence" value="ECO:0007669"/>
    <property type="project" value="UniProtKB-SubCell"/>
</dbReference>
<dbReference type="InterPro" id="IPR046341">
    <property type="entry name" value="SET_dom_sf"/>
</dbReference>
<dbReference type="EMBL" id="JAUIZM010000002">
    <property type="protein sequence ID" value="KAK1399884.1"/>
    <property type="molecule type" value="Genomic_DNA"/>
</dbReference>
<evidence type="ECO:0000259" key="8">
    <source>
        <dbReference type="Pfam" id="PF00856"/>
    </source>
</evidence>
<comment type="subcellular location">
    <subcellularLocation>
        <location evidence="2">Chromosome</location>
    </subcellularLocation>
    <subcellularLocation>
        <location evidence="1">Nucleus</location>
    </subcellularLocation>
</comment>
<dbReference type="Pfam" id="PF00856">
    <property type="entry name" value="SET"/>
    <property type="match status" value="1"/>
</dbReference>
<dbReference type="InterPro" id="IPR001214">
    <property type="entry name" value="SET_dom"/>
</dbReference>
<reference evidence="9" key="1">
    <citation type="submission" date="2023-02" db="EMBL/GenBank/DDBJ databases">
        <title>Genome of toxic invasive species Heracleum sosnowskyi carries increased number of genes despite the absence of recent whole-genome duplications.</title>
        <authorList>
            <person name="Schelkunov M."/>
            <person name="Shtratnikova V."/>
            <person name="Makarenko M."/>
            <person name="Klepikova A."/>
            <person name="Omelchenko D."/>
            <person name="Novikova G."/>
            <person name="Obukhova E."/>
            <person name="Bogdanov V."/>
            <person name="Penin A."/>
            <person name="Logacheva M."/>
        </authorList>
    </citation>
    <scope>NUCLEOTIDE SEQUENCE</scope>
    <source>
        <strain evidence="9">Hsosn_3</strain>
        <tissue evidence="9">Leaf</tissue>
    </source>
</reference>
<evidence type="ECO:0000256" key="5">
    <source>
        <dbReference type="ARBA" id="ARBA00022679"/>
    </source>
</evidence>
<sequence>MCTNRPFQKEKRIKVVKTEVCGWGVEATDSINKGDFIIEYVGEVISDAECKERLSYLKYDQFGPDQVKCQCGASNYQGYLGVKRKKSKVEELRNWDTKGRRTPNIRHRR</sequence>
<keyword evidence="5" id="KW-0808">Transferase</keyword>
<organism evidence="9 10">
    <name type="scientific">Heracleum sosnowskyi</name>
    <dbReference type="NCBI Taxonomy" id="360622"/>
    <lineage>
        <taxon>Eukaryota</taxon>
        <taxon>Viridiplantae</taxon>
        <taxon>Streptophyta</taxon>
        <taxon>Embryophyta</taxon>
        <taxon>Tracheophyta</taxon>
        <taxon>Spermatophyta</taxon>
        <taxon>Magnoliopsida</taxon>
        <taxon>eudicotyledons</taxon>
        <taxon>Gunneridae</taxon>
        <taxon>Pentapetalae</taxon>
        <taxon>asterids</taxon>
        <taxon>campanulids</taxon>
        <taxon>Apiales</taxon>
        <taxon>Apiaceae</taxon>
        <taxon>Apioideae</taxon>
        <taxon>apioid superclade</taxon>
        <taxon>Tordylieae</taxon>
        <taxon>Tordyliinae</taxon>
        <taxon>Heracleum</taxon>
    </lineage>
</organism>
<comment type="caution">
    <text evidence="9">The sequence shown here is derived from an EMBL/GenBank/DDBJ whole genome shotgun (WGS) entry which is preliminary data.</text>
</comment>
<dbReference type="Gene3D" id="2.170.270.10">
    <property type="entry name" value="SET domain"/>
    <property type="match status" value="1"/>
</dbReference>
<reference evidence="9" key="2">
    <citation type="submission" date="2023-05" db="EMBL/GenBank/DDBJ databases">
        <authorList>
            <person name="Schelkunov M.I."/>
        </authorList>
    </citation>
    <scope>NUCLEOTIDE SEQUENCE</scope>
    <source>
        <strain evidence="9">Hsosn_3</strain>
        <tissue evidence="9">Leaf</tissue>
    </source>
</reference>
<dbReference type="Proteomes" id="UP001237642">
    <property type="component" value="Unassembled WGS sequence"/>
</dbReference>
<dbReference type="PANTHER" id="PTHR22884">
    <property type="entry name" value="SET DOMAIN PROTEINS"/>
    <property type="match status" value="1"/>
</dbReference>
<dbReference type="AlphaFoldDB" id="A0AAD8JAH6"/>
<evidence type="ECO:0000256" key="3">
    <source>
        <dbReference type="ARBA" id="ARBA00022454"/>
    </source>
</evidence>
<dbReference type="InterPro" id="IPR050777">
    <property type="entry name" value="SET2_Histone-Lys_MeTrsfase"/>
</dbReference>
<keyword evidence="4" id="KW-0489">Methyltransferase</keyword>
<evidence type="ECO:0000256" key="2">
    <source>
        <dbReference type="ARBA" id="ARBA00004286"/>
    </source>
</evidence>
<evidence type="ECO:0000256" key="1">
    <source>
        <dbReference type="ARBA" id="ARBA00004123"/>
    </source>
</evidence>
<dbReference type="GO" id="GO:0008168">
    <property type="term" value="F:methyltransferase activity"/>
    <property type="evidence" value="ECO:0007669"/>
    <property type="project" value="UniProtKB-KW"/>
</dbReference>
<evidence type="ECO:0000313" key="10">
    <source>
        <dbReference type="Proteomes" id="UP001237642"/>
    </source>
</evidence>
<evidence type="ECO:0000256" key="7">
    <source>
        <dbReference type="ARBA" id="ARBA00023242"/>
    </source>
</evidence>
<keyword evidence="6" id="KW-0949">S-adenosyl-L-methionine</keyword>
<name>A0AAD8JAH6_9APIA</name>
<keyword evidence="7" id="KW-0539">Nucleus</keyword>
<protein>
    <recommendedName>
        <fullName evidence="8">SET domain-containing protein</fullName>
    </recommendedName>
</protein>